<gene>
    <name evidence="1" type="ORF">B296_00058469</name>
</gene>
<protein>
    <submittedName>
        <fullName evidence="1">Uncharacterized protein</fullName>
    </submittedName>
</protein>
<dbReference type="AlphaFoldDB" id="A0A426WZL3"/>
<evidence type="ECO:0000313" key="1">
    <source>
        <dbReference type="EMBL" id="RRT32662.1"/>
    </source>
</evidence>
<comment type="caution">
    <text evidence="1">The sequence shown here is derived from an EMBL/GenBank/DDBJ whole genome shotgun (WGS) entry which is preliminary data.</text>
</comment>
<dbReference type="EMBL" id="AMZH03031053">
    <property type="protein sequence ID" value="RRT32662.1"/>
    <property type="molecule type" value="Genomic_DNA"/>
</dbReference>
<evidence type="ECO:0000313" key="2">
    <source>
        <dbReference type="Proteomes" id="UP000287651"/>
    </source>
</evidence>
<organism evidence="1 2">
    <name type="scientific">Ensete ventricosum</name>
    <name type="common">Abyssinian banana</name>
    <name type="synonym">Musa ensete</name>
    <dbReference type="NCBI Taxonomy" id="4639"/>
    <lineage>
        <taxon>Eukaryota</taxon>
        <taxon>Viridiplantae</taxon>
        <taxon>Streptophyta</taxon>
        <taxon>Embryophyta</taxon>
        <taxon>Tracheophyta</taxon>
        <taxon>Spermatophyta</taxon>
        <taxon>Magnoliopsida</taxon>
        <taxon>Liliopsida</taxon>
        <taxon>Zingiberales</taxon>
        <taxon>Musaceae</taxon>
        <taxon>Ensete</taxon>
    </lineage>
</organism>
<name>A0A426WZL3_ENSVE</name>
<sequence>MDLSRRAEAEAMRYSPMSKSSPHFVKVFRPDPCSQHLCWCLMQLHAKRRWLSVLGLAVEMWPPSIGSCLARRQLSLIGPACKTLILFNVNVDEKEVKDLKALVLTPVDGTLTEKRRKTRSINHLASQKSLLTGICMGAMV</sequence>
<proteinExistence type="predicted"/>
<accession>A0A426WZL3</accession>
<dbReference type="Proteomes" id="UP000287651">
    <property type="component" value="Unassembled WGS sequence"/>
</dbReference>
<reference evidence="1 2" key="1">
    <citation type="journal article" date="2014" name="Agronomy (Basel)">
        <title>A Draft Genome Sequence for Ensete ventricosum, the Drought-Tolerant Tree Against Hunger.</title>
        <authorList>
            <person name="Harrison J."/>
            <person name="Moore K.A."/>
            <person name="Paszkiewicz K."/>
            <person name="Jones T."/>
            <person name="Grant M."/>
            <person name="Ambacheew D."/>
            <person name="Muzemil S."/>
            <person name="Studholme D.J."/>
        </authorList>
    </citation>
    <scope>NUCLEOTIDE SEQUENCE [LARGE SCALE GENOMIC DNA]</scope>
</reference>